<evidence type="ECO:0000313" key="3">
    <source>
        <dbReference type="Proteomes" id="UP000319375"/>
    </source>
</evidence>
<dbReference type="EMBL" id="VIGX01000021">
    <property type="protein sequence ID" value="TWS26834.1"/>
    <property type="molecule type" value="Genomic_DNA"/>
</dbReference>
<proteinExistence type="predicted"/>
<feature type="transmembrane region" description="Helical" evidence="1">
    <location>
        <begin position="111"/>
        <end position="139"/>
    </location>
</feature>
<comment type="caution">
    <text evidence="2">The sequence shown here is derived from an EMBL/GenBank/DDBJ whole genome shotgun (WGS) entry which is preliminary data.</text>
</comment>
<evidence type="ECO:0000256" key="1">
    <source>
        <dbReference type="SAM" id="Phobius"/>
    </source>
</evidence>
<evidence type="ECO:0000313" key="2">
    <source>
        <dbReference type="EMBL" id="TWS26834.1"/>
    </source>
</evidence>
<dbReference type="Proteomes" id="UP000319375">
    <property type="component" value="Unassembled WGS sequence"/>
</dbReference>
<dbReference type="RefSeq" id="WP_146488995.1">
    <property type="nucleotide sequence ID" value="NZ_VIGX01000021.1"/>
</dbReference>
<keyword evidence="1" id="KW-0812">Transmembrane</keyword>
<keyword evidence="1" id="KW-1133">Transmembrane helix</keyword>
<feature type="transmembrane region" description="Helical" evidence="1">
    <location>
        <begin position="59"/>
        <end position="81"/>
    </location>
</feature>
<feature type="transmembrane region" description="Helical" evidence="1">
    <location>
        <begin position="12"/>
        <end position="43"/>
    </location>
</feature>
<protein>
    <submittedName>
        <fullName evidence="2">Uncharacterized protein</fullName>
    </submittedName>
</protein>
<feature type="transmembrane region" description="Helical" evidence="1">
    <location>
        <begin position="151"/>
        <end position="170"/>
    </location>
</feature>
<accession>A0A5C5RVN5</accession>
<dbReference type="OrthoDB" id="9990998at2"/>
<keyword evidence="3" id="KW-1185">Reference proteome</keyword>
<reference evidence="2 3" key="1">
    <citation type="submission" date="2019-06" db="EMBL/GenBank/DDBJ databases">
        <title>Tsukamurella conjunctivitidis sp. nov., Tsukamurella assacharolytica sp. nov. and Tsukamurella sputae sp. nov. isolated from patients with conjunctivitis, bacteraemia (lymphoma) and respiratory infection (sputum) in Hong Kong.</title>
        <authorList>
            <person name="Teng J.L.L."/>
            <person name="Lee H.H."/>
            <person name="Fong J.Y.H."/>
            <person name="Fok K.M.N."/>
            <person name="Lau S.K.P."/>
            <person name="Woo P.C.Y."/>
        </authorList>
    </citation>
    <scope>NUCLEOTIDE SEQUENCE [LARGE SCALE GENOMIC DNA]</scope>
    <source>
        <strain evidence="2 3">HKU72</strain>
    </source>
</reference>
<gene>
    <name evidence="2" type="ORF">FK530_21395</name>
</gene>
<name>A0A5C5RVN5_9ACTN</name>
<dbReference type="AlphaFoldDB" id="A0A5C5RVN5"/>
<keyword evidence="1" id="KW-0472">Membrane</keyword>
<sequence length="190" mass="21044">MGFASQKDRYAAWGLLAIPVFIVVSFVYLAVHLLVFIACLVAIDAALSWVFSSTSAIPWGWWTLAEIALAIATTIGLARCYDRAVLSLRRRRGAPTDGENATTLRKDMGKLFFGGVDWVGLFLNLIVLVPAIVAAVYIVKSTVVRWMDPSPFVAKVIVVLVALVIAYPLLRLEDRVRASAKKRRPRNRNE</sequence>
<organism evidence="2 3">
    <name type="scientific">Tsukamurella conjunctivitidis</name>
    <dbReference type="NCBI Taxonomy" id="2592068"/>
    <lineage>
        <taxon>Bacteria</taxon>
        <taxon>Bacillati</taxon>
        <taxon>Actinomycetota</taxon>
        <taxon>Actinomycetes</taxon>
        <taxon>Mycobacteriales</taxon>
        <taxon>Tsukamurellaceae</taxon>
        <taxon>Tsukamurella</taxon>
    </lineage>
</organism>